<reference evidence="1" key="1">
    <citation type="journal article" date="2013" name="Front. Plant Sci.">
        <title>Mitochondrial Genome Sequence of the Legume Vicia faba.</title>
        <authorList>
            <person name="Negruk V."/>
        </authorList>
    </citation>
    <scope>NUCLEOTIDE SEQUENCE</scope>
</reference>
<evidence type="ECO:0000313" key="1">
    <source>
        <dbReference type="EMBL" id="AGC78889.1"/>
    </source>
</evidence>
<protein>
    <submittedName>
        <fullName evidence="1">Uncharacterized protein</fullName>
    </submittedName>
</protein>
<geneLocation type="mitochondrion" evidence="1"/>
<keyword evidence="1" id="KW-0496">Mitochondrion</keyword>
<sequence length="122" mass="13781">MSRSDQSTAPMSFKTAEFDRLCTGRRAGTLRKLFLLITGMSFRATGLRLLLEVPILLSGILSTASKKRKNLTFLKTSLELRSFNTGWKYGQMNRTNTISATIGRLTARKEVKFSPILYDLEK</sequence>
<dbReference type="EMBL" id="KC189947">
    <property type="protein sequence ID" value="AGC78889.1"/>
    <property type="molecule type" value="Genomic_DNA"/>
</dbReference>
<name>R4IUT1_VICFA</name>
<accession>R4IUT1</accession>
<proteinExistence type="predicted"/>
<organism evidence="1">
    <name type="scientific">Vicia faba</name>
    <name type="common">Broad bean</name>
    <name type="synonym">Faba vulgaris</name>
    <dbReference type="NCBI Taxonomy" id="3906"/>
    <lineage>
        <taxon>Eukaryota</taxon>
        <taxon>Viridiplantae</taxon>
        <taxon>Streptophyta</taxon>
        <taxon>Embryophyta</taxon>
        <taxon>Tracheophyta</taxon>
        <taxon>Spermatophyta</taxon>
        <taxon>Magnoliopsida</taxon>
        <taxon>eudicotyledons</taxon>
        <taxon>Gunneridae</taxon>
        <taxon>Pentapetalae</taxon>
        <taxon>rosids</taxon>
        <taxon>fabids</taxon>
        <taxon>Fabales</taxon>
        <taxon>Fabaceae</taxon>
        <taxon>Papilionoideae</taxon>
        <taxon>50 kb inversion clade</taxon>
        <taxon>NPAAA clade</taxon>
        <taxon>Hologalegina</taxon>
        <taxon>IRL clade</taxon>
        <taxon>Fabeae</taxon>
        <taxon>Vicia</taxon>
    </lineage>
</organism>
<dbReference type="AlphaFoldDB" id="R4IUT1"/>